<dbReference type="EMBL" id="FXZM01000008">
    <property type="protein sequence ID" value="SMY12322.1"/>
    <property type="molecule type" value="Genomic_DNA"/>
</dbReference>
<evidence type="ECO:0000313" key="4">
    <source>
        <dbReference type="Proteomes" id="UP000234462"/>
    </source>
</evidence>
<feature type="transmembrane region" description="Helical" evidence="2">
    <location>
        <begin position="56"/>
        <end position="79"/>
    </location>
</feature>
<accession>A0A2H1L629</accession>
<reference evidence="4" key="1">
    <citation type="submission" date="2017-03" db="EMBL/GenBank/DDBJ databases">
        <authorList>
            <person name="Monnet C."/>
        </authorList>
    </citation>
    <scope>NUCLEOTIDE SEQUENCE [LARGE SCALE GENOMIC DNA]</scope>
    <source>
        <strain evidence="4">SJ5-8</strain>
    </source>
</reference>
<name>A0A2H1L629_9MICO</name>
<dbReference type="InterPro" id="IPR008910">
    <property type="entry name" value="MSC_TM_helix"/>
</dbReference>
<keyword evidence="4" id="KW-1185">Reference proteome</keyword>
<sequence>MDLQSFDWAALLEKAIAVIAILLVAWIVAWAVKWVLKKLVTRVPLLQRSDGNGESLGNSIGQIASLLVWLFALIAILQVFALEQVLRPVQDLLGTALGFIPNIVGAGFVFFIGFVLARIVKQLLDATIGRIDFAGLVGRARTAGGSSPVQPTDRDEDETTSSAPSAAEAAQTNARITSAISTTAFALILIVVSISALQILGISAISDPATAMLDMILAAIPLVLAAAILLGIGALIAKFAGTLLENILHGVGTDRFAAQLGVEPSQTSVSSILAKVAQVAILLFFAIMAARTLGFPEITVLLNEILELGGRVLFGAAVIGAGFFIANLLARMVGSRPAATMIRYGTLLLFVAMGLQFMGIADSIITLAFGSIVVGGALAAALAFGIGGRDAAARALNRLEERKPADGPDAAESAGHSNGPPA</sequence>
<proteinExistence type="predicted"/>
<keyword evidence="2" id="KW-0472">Membrane</keyword>
<dbReference type="Gene3D" id="1.10.287.1260">
    <property type="match status" value="1"/>
</dbReference>
<gene>
    <name evidence="3" type="ORF">BJEO58_01916</name>
</gene>
<evidence type="ECO:0000256" key="2">
    <source>
        <dbReference type="SAM" id="Phobius"/>
    </source>
</evidence>
<organism evidence="3 4">
    <name type="scientific">Brevibacterium jeotgali</name>
    <dbReference type="NCBI Taxonomy" id="1262550"/>
    <lineage>
        <taxon>Bacteria</taxon>
        <taxon>Bacillati</taxon>
        <taxon>Actinomycetota</taxon>
        <taxon>Actinomycetes</taxon>
        <taxon>Micrococcales</taxon>
        <taxon>Brevibacteriaceae</taxon>
        <taxon>Brevibacterium</taxon>
    </lineage>
</organism>
<dbReference type="AlphaFoldDB" id="A0A2H1L629"/>
<feature type="transmembrane region" description="Helical" evidence="2">
    <location>
        <begin position="211"/>
        <end position="237"/>
    </location>
</feature>
<feature type="region of interest" description="Disordered" evidence="1">
    <location>
        <begin position="401"/>
        <end position="422"/>
    </location>
</feature>
<feature type="transmembrane region" description="Helical" evidence="2">
    <location>
        <begin position="367"/>
        <end position="388"/>
    </location>
</feature>
<protein>
    <submittedName>
        <fullName evidence="3">Conserved TM helix</fullName>
    </submittedName>
</protein>
<dbReference type="RefSeq" id="WP_101589257.1">
    <property type="nucleotide sequence ID" value="NZ_FXZM01000008.1"/>
</dbReference>
<evidence type="ECO:0000256" key="1">
    <source>
        <dbReference type="SAM" id="MobiDB-lite"/>
    </source>
</evidence>
<feature type="transmembrane region" description="Helical" evidence="2">
    <location>
        <begin position="312"/>
        <end position="330"/>
    </location>
</feature>
<dbReference type="Proteomes" id="UP000234462">
    <property type="component" value="Unassembled WGS sequence"/>
</dbReference>
<feature type="transmembrane region" description="Helical" evidence="2">
    <location>
        <begin position="184"/>
        <end position="205"/>
    </location>
</feature>
<feature type="transmembrane region" description="Helical" evidence="2">
    <location>
        <begin position="15"/>
        <end position="36"/>
    </location>
</feature>
<dbReference type="NCBIfam" id="NF033912">
    <property type="entry name" value="msc"/>
    <property type="match status" value="1"/>
</dbReference>
<dbReference type="Pfam" id="PF05552">
    <property type="entry name" value="MS_channel_1st_1"/>
    <property type="match status" value="2"/>
</dbReference>
<dbReference type="OrthoDB" id="7616157at2"/>
<feature type="transmembrane region" description="Helical" evidence="2">
    <location>
        <begin position="272"/>
        <end position="292"/>
    </location>
</feature>
<feature type="region of interest" description="Disordered" evidence="1">
    <location>
        <begin position="142"/>
        <end position="169"/>
    </location>
</feature>
<feature type="transmembrane region" description="Helical" evidence="2">
    <location>
        <begin position="99"/>
        <end position="120"/>
    </location>
</feature>
<keyword evidence="2" id="KW-0812">Transmembrane</keyword>
<feature type="compositionally biased region" description="Low complexity" evidence="1">
    <location>
        <begin position="160"/>
        <end position="169"/>
    </location>
</feature>
<keyword evidence="2" id="KW-1133">Transmembrane helix</keyword>
<evidence type="ECO:0000313" key="3">
    <source>
        <dbReference type="EMBL" id="SMY12322.1"/>
    </source>
</evidence>
<feature type="transmembrane region" description="Helical" evidence="2">
    <location>
        <begin position="342"/>
        <end position="361"/>
    </location>
</feature>